<feature type="domain" description="HNH nuclease" evidence="1">
    <location>
        <begin position="270"/>
        <end position="326"/>
    </location>
</feature>
<dbReference type="GO" id="GO:0004519">
    <property type="term" value="F:endonuclease activity"/>
    <property type="evidence" value="ECO:0007669"/>
    <property type="project" value="UniProtKB-KW"/>
</dbReference>
<evidence type="ECO:0000313" key="3">
    <source>
        <dbReference type="Proteomes" id="UP000474630"/>
    </source>
</evidence>
<reference evidence="2 3" key="1">
    <citation type="submission" date="2020-02" db="EMBL/GenBank/DDBJ databases">
        <title>Genome sequencing for Draconibacterium sp. strain M1.</title>
        <authorList>
            <person name="Park S.-J."/>
        </authorList>
    </citation>
    <scope>NUCLEOTIDE SEQUENCE [LARGE SCALE GENOMIC DNA]</scope>
    <source>
        <strain evidence="2 3">M1</strain>
    </source>
</reference>
<name>A0A6C0REM1_9BACT</name>
<keyword evidence="2" id="KW-0255">Endonuclease</keyword>
<evidence type="ECO:0000259" key="1">
    <source>
        <dbReference type="Pfam" id="PF13391"/>
    </source>
</evidence>
<dbReference type="RefSeq" id="WP_163347342.1">
    <property type="nucleotide sequence ID" value="NZ_CP048409.1"/>
</dbReference>
<dbReference type="Proteomes" id="UP000474630">
    <property type="component" value="Chromosome"/>
</dbReference>
<evidence type="ECO:0000313" key="2">
    <source>
        <dbReference type="EMBL" id="QIA08840.1"/>
    </source>
</evidence>
<protein>
    <submittedName>
        <fullName evidence="2">HNH endonuclease</fullName>
    </submittedName>
</protein>
<dbReference type="KEGG" id="drc:G0Q07_14425"/>
<keyword evidence="2" id="KW-0540">Nuclease</keyword>
<accession>A0A6C0REM1</accession>
<sequence length="390" mass="45256">MEIPHFVIKNRFQKGGLYQDLLNPAILTDVCQRITGQKKYTVDFIDEVNKGRLAKLFYNGSVAYISFSENRVKSRNSSFQSFPSALVSYLNEDIERKSICYFILETDANIETDYFLFMYRLMKTVDTKFLNESEMLSNPIRGFTTVEDIILNKNNIRGRNRANNSSYITKSVDEIIQVFGKLYGANKYETSLLCLALYKVTNNQIELFEIEEGNLKKLPKEARDYLLSLDRFSIVNATIALEESEFRENDSLRSPRYIYNLLEKYGSKKCALCDCEIPQIIQGAHIWPVADIKKDIQLSQNEKLERAIDGDNGLWLCNNHHKLLDANIIRLFNDCTVKYKTELSENQREYLNEVTTVKVLSSDIVNDRFTEYLTLRNQNAVVHEYADFPN</sequence>
<keyword evidence="3" id="KW-1185">Reference proteome</keyword>
<gene>
    <name evidence="2" type="ORF">G0Q07_14425</name>
</gene>
<keyword evidence="2" id="KW-0378">Hydrolase</keyword>
<dbReference type="REBASE" id="378936">
    <property type="entry name" value="DspM1ORF14420P"/>
</dbReference>
<dbReference type="InterPro" id="IPR003615">
    <property type="entry name" value="HNH_nuc"/>
</dbReference>
<dbReference type="Pfam" id="PF13391">
    <property type="entry name" value="HNH_2"/>
    <property type="match status" value="1"/>
</dbReference>
<dbReference type="EMBL" id="CP048409">
    <property type="protein sequence ID" value="QIA08840.1"/>
    <property type="molecule type" value="Genomic_DNA"/>
</dbReference>
<organism evidence="2 3">
    <name type="scientific">Draconibacterium halophilum</name>
    <dbReference type="NCBI Taxonomy" id="2706887"/>
    <lineage>
        <taxon>Bacteria</taxon>
        <taxon>Pseudomonadati</taxon>
        <taxon>Bacteroidota</taxon>
        <taxon>Bacteroidia</taxon>
        <taxon>Marinilabiliales</taxon>
        <taxon>Prolixibacteraceae</taxon>
        <taxon>Draconibacterium</taxon>
    </lineage>
</organism>
<dbReference type="AlphaFoldDB" id="A0A6C0REM1"/>
<proteinExistence type="predicted"/>